<dbReference type="Pfam" id="PF00498">
    <property type="entry name" value="FHA"/>
    <property type="match status" value="1"/>
</dbReference>
<dbReference type="PROSITE" id="PS50006">
    <property type="entry name" value="FHA_DOMAIN"/>
    <property type="match status" value="1"/>
</dbReference>
<dbReference type="AlphaFoldDB" id="A0A4T2BRN8"/>
<dbReference type="PANTHER" id="PTHR36115">
    <property type="entry name" value="PROLINE-RICH ANTIGEN HOMOLOG-RELATED"/>
    <property type="match status" value="1"/>
</dbReference>
<dbReference type="Gene3D" id="2.60.200.20">
    <property type="match status" value="1"/>
</dbReference>
<keyword evidence="11" id="KW-1185">Reference proteome</keyword>
<evidence type="ECO:0000256" key="6">
    <source>
        <dbReference type="ARBA" id="ARBA00023136"/>
    </source>
</evidence>
<evidence type="ECO:0000259" key="9">
    <source>
        <dbReference type="PROSITE" id="PS50006"/>
    </source>
</evidence>
<evidence type="ECO:0000313" key="11">
    <source>
        <dbReference type="Proteomes" id="UP000306192"/>
    </source>
</evidence>
<evidence type="ECO:0000256" key="7">
    <source>
        <dbReference type="SAM" id="MobiDB-lite"/>
    </source>
</evidence>
<dbReference type="Pfam" id="PF13240">
    <property type="entry name" value="Zn_Ribbon_1"/>
    <property type="match status" value="1"/>
</dbReference>
<evidence type="ECO:0000313" key="10">
    <source>
        <dbReference type="EMBL" id="TIH33739.1"/>
    </source>
</evidence>
<keyword evidence="5 8" id="KW-1133">Transmembrane helix</keyword>
<feature type="transmembrane region" description="Helical" evidence="8">
    <location>
        <begin position="196"/>
        <end position="218"/>
    </location>
</feature>
<dbReference type="InterPro" id="IPR026870">
    <property type="entry name" value="Zinc_ribbon_dom"/>
</dbReference>
<dbReference type="EMBL" id="QYRT01000032">
    <property type="protein sequence ID" value="TIH33739.1"/>
    <property type="molecule type" value="Genomic_DNA"/>
</dbReference>
<keyword evidence="3" id="KW-0597">Phosphoprotein</keyword>
<feature type="transmembrane region" description="Helical" evidence="8">
    <location>
        <begin position="130"/>
        <end position="152"/>
    </location>
</feature>
<feature type="domain" description="FHA" evidence="9">
    <location>
        <begin position="452"/>
        <end position="497"/>
    </location>
</feature>
<gene>
    <name evidence="10" type="ORF">D4765_14180</name>
</gene>
<keyword evidence="4 8" id="KW-0812">Transmembrane</keyword>
<evidence type="ECO:0000256" key="8">
    <source>
        <dbReference type="SAM" id="Phobius"/>
    </source>
</evidence>
<proteinExistence type="predicted"/>
<feature type="transmembrane region" description="Helical" evidence="8">
    <location>
        <begin position="158"/>
        <end position="175"/>
    </location>
</feature>
<dbReference type="InterPro" id="IPR051791">
    <property type="entry name" value="Pra-immunoreactive"/>
</dbReference>
<comment type="caution">
    <text evidence="10">The sequence shown here is derived from an EMBL/GenBank/DDBJ whole genome shotgun (WGS) entry which is preliminary data.</text>
</comment>
<dbReference type="InterPro" id="IPR008984">
    <property type="entry name" value="SMAD_FHA_dom_sf"/>
</dbReference>
<comment type="subcellular location">
    <subcellularLocation>
        <location evidence="1">Cell membrane</location>
        <topology evidence="1">Multi-pass membrane protein</topology>
    </subcellularLocation>
</comment>
<dbReference type="InterPro" id="IPR000253">
    <property type="entry name" value="FHA_dom"/>
</dbReference>
<dbReference type="GO" id="GO:0005886">
    <property type="term" value="C:plasma membrane"/>
    <property type="evidence" value="ECO:0007669"/>
    <property type="project" value="UniProtKB-SubCell"/>
</dbReference>
<sequence>MTNAQPPVAPAAGPQPCVQCGSPVPANAQFCLACGTPVSSRTRATALGASPLAPADAVAAGGAAGASWPTTDVAGEGGEPGVLAGNYGWRILAFALDGVFGGVITLLVIIIVAVGGGFRGGTSGGTAASGGVSGGVSITGLPFVLVILSAYLYPLASLFMQAFLGYSFGKLLAGLRVVSVDRPTTPGLLRMLLRDIIVFAASLVFGIGQLVVYLSPLWDPQRLNRGWHDRVAHTFVIDVRRGRNPLLAPPATDPSAFAPAAASPAPGLLPVPAPVPAPASTLPPEAEPAVSFSPPEVPSPAPLIASVPGFAPPPPAAAFAPAPRSDEIAQPPAPGAFASTPVPPETTGDARFGAVVDAFDDLDVDSTRLADLRRPAAVAAASTAGLPAVPVTPATPRLAFRFDSGELFVVDRPGVLGRDPIAPAALASAPSTPEATPSADPRSADPLSTDPRNADPLIVRVPGDAASVSKTHLTFGFSATAPTLWIVDRGSTNGTVLVQGGRNLPLVSGEPLTVRPGDTVRIGTRSFQVEEAS</sequence>
<dbReference type="Proteomes" id="UP000306192">
    <property type="component" value="Unassembled WGS sequence"/>
</dbReference>
<evidence type="ECO:0000256" key="4">
    <source>
        <dbReference type="ARBA" id="ARBA00022692"/>
    </source>
</evidence>
<feature type="region of interest" description="Disordered" evidence="7">
    <location>
        <begin position="426"/>
        <end position="455"/>
    </location>
</feature>
<accession>A0A4T2BRN8</accession>
<evidence type="ECO:0000256" key="1">
    <source>
        <dbReference type="ARBA" id="ARBA00004651"/>
    </source>
</evidence>
<reference evidence="10 11" key="1">
    <citation type="journal article" date="2019" name="Microorganisms">
        <title>Systematic Affiliation and Genome Analysis of Subtercola vilae DB165(T) with Particular Emphasis on Cold Adaptation of an Isolate from a High-Altitude Cold Volcano Lake.</title>
        <authorList>
            <person name="Villalobos A.S."/>
            <person name="Wiese J."/>
            <person name="Imhoff J.F."/>
            <person name="Dorador C."/>
            <person name="Keller A."/>
            <person name="Hentschel U."/>
        </authorList>
    </citation>
    <scope>NUCLEOTIDE SEQUENCE [LARGE SCALE GENOMIC DNA]</scope>
    <source>
        <strain evidence="10 11">DB165</strain>
    </source>
</reference>
<organism evidence="10 11">
    <name type="scientific">Subtercola vilae</name>
    <dbReference type="NCBI Taxonomy" id="2056433"/>
    <lineage>
        <taxon>Bacteria</taxon>
        <taxon>Bacillati</taxon>
        <taxon>Actinomycetota</taxon>
        <taxon>Actinomycetes</taxon>
        <taxon>Micrococcales</taxon>
        <taxon>Microbacteriaceae</taxon>
        <taxon>Subtercola</taxon>
    </lineage>
</organism>
<feature type="compositionally biased region" description="Low complexity" evidence="7">
    <location>
        <begin position="426"/>
        <end position="441"/>
    </location>
</feature>
<keyword evidence="2" id="KW-1003">Cell membrane</keyword>
<evidence type="ECO:0000256" key="2">
    <source>
        <dbReference type="ARBA" id="ARBA00022475"/>
    </source>
</evidence>
<dbReference type="RefSeq" id="WP_136642947.1">
    <property type="nucleotide sequence ID" value="NZ_QYRT01000032.1"/>
</dbReference>
<dbReference type="PANTHER" id="PTHR36115:SF4">
    <property type="entry name" value="MEMBRANE PROTEIN"/>
    <property type="match status" value="1"/>
</dbReference>
<dbReference type="SUPFAM" id="SSF49879">
    <property type="entry name" value="SMAD/FHA domain"/>
    <property type="match status" value="1"/>
</dbReference>
<protein>
    <submittedName>
        <fullName evidence="10">FHA domain-containing protein</fullName>
    </submittedName>
</protein>
<evidence type="ECO:0000256" key="5">
    <source>
        <dbReference type="ARBA" id="ARBA00022989"/>
    </source>
</evidence>
<evidence type="ECO:0000256" key="3">
    <source>
        <dbReference type="ARBA" id="ARBA00022553"/>
    </source>
</evidence>
<name>A0A4T2BRN8_9MICO</name>
<keyword evidence="6 8" id="KW-0472">Membrane</keyword>
<dbReference type="Pfam" id="PF06271">
    <property type="entry name" value="RDD"/>
    <property type="match status" value="1"/>
</dbReference>
<feature type="transmembrane region" description="Helical" evidence="8">
    <location>
        <begin position="91"/>
        <end position="118"/>
    </location>
</feature>
<dbReference type="OrthoDB" id="3254248at2"/>
<dbReference type="InterPro" id="IPR010432">
    <property type="entry name" value="RDD"/>
</dbReference>